<dbReference type="EMBL" id="LAZR01006923">
    <property type="protein sequence ID" value="KKM88704.1"/>
    <property type="molecule type" value="Genomic_DNA"/>
</dbReference>
<name>A0A0F9L203_9ZZZZ</name>
<evidence type="ECO:0000256" key="1">
    <source>
        <dbReference type="SAM" id="Phobius"/>
    </source>
</evidence>
<keyword evidence="1" id="KW-0472">Membrane</keyword>
<evidence type="ECO:0000313" key="2">
    <source>
        <dbReference type="EMBL" id="KKM88704.1"/>
    </source>
</evidence>
<comment type="caution">
    <text evidence="2">The sequence shown here is derived from an EMBL/GenBank/DDBJ whole genome shotgun (WGS) entry which is preliminary data.</text>
</comment>
<gene>
    <name evidence="2" type="ORF">LCGC14_1255990</name>
</gene>
<organism evidence="2">
    <name type="scientific">marine sediment metagenome</name>
    <dbReference type="NCBI Taxonomy" id="412755"/>
    <lineage>
        <taxon>unclassified sequences</taxon>
        <taxon>metagenomes</taxon>
        <taxon>ecological metagenomes</taxon>
    </lineage>
</organism>
<proteinExistence type="predicted"/>
<accession>A0A0F9L203</accession>
<dbReference type="AlphaFoldDB" id="A0A0F9L203"/>
<protein>
    <submittedName>
        <fullName evidence="2">Uncharacterized protein</fullName>
    </submittedName>
</protein>
<feature type="transmembrane region" description="Helical" evidence="1">
    <location>
        <begin position="48"/>
        <end position="71"/>
    </location>
</feature>
<reference evidence="2" key="1">
    <citation type="journal article" date="2015" name="Nature">
        <title>Complex archaea that bridge the gap between prokaryotes and eukaryotes.</title>
        <authorList>
            <person name="Spang A."/>
            <person name="Saw J.H."/>
            <person name="Jorgensen S.L."/>
            <person name="Zaremba-Niedzwiedzka K."/>
            <person name="Martijn J."/>
            <person name="Lind A.E."/>
            <person name="van Eijk R."/>
            <person name="Schleper C."/>
            <person name="Guy L."/>
            <person name="Ettema T.J."/>
        </authorList>
    </citation>
    <scope>NUCLEOTIDE SEQUENCE</scope>
</reference>
<keyword evidence="1" id="KW-1133">Transmembrane helix</keyword>
<keyword evidence="1" id="KW-0812">Transmembrane</keyword>
<sequence length="84" mass="9329">MIGILLSVLYVTIGYLYSDVAWNTPEIKAELEELRSIAPPEMINGRLAAAKILIALLWPVFFFGSIFAYTLQALGIIKPGEEDE</sequence>